<evidence type="ECO:0000256" key="6">
    <source>
        <dbReference type="ARBA" id="ARBA00023284"/>
    </source>
</evidence>
<protein>
    <recommendedName>
        <fullName evidence="7">Thiol:disulfide interchange protein</fullName>
    </recommendedName>
</protein>
<dbReference type="PANTHER" id="PTHR35272:SF3">
    <property type="entry name" value="THIOL:DISULFIDE INTERCHANGE PROTEIN DSBC"/>
    <property type="match status" value="1"/>
</dbReference>
<sequence>MRRILNIRYALPAVMGLGALAAVGIVTTLQPAATEATVKRRIAEHFPNSTVNSVSCKTAIGLCEVVMGKNLLYATRDGRYVVVGAVLDLKARKDLTDQRLKELAAVDAATTSVEGQRVETPVKTAAAGKLSVSLPKANAVIHNPGAPLKMTVFGDYSCGYCHQLFAQLAGTTNIEITEYPIAILGPQSAEKARLVMCAGDRAAAAEAAYTGGEIKTGADCARFDAVIAENTRFAQANGINGTPAIIRADGTVNAGFLPLPDLIRFLEGKNV</sequence>
<comment type="similarity">
    <text evidence="2 7">Belongs to the thioredoxin family. DsbC subfamily.</text>
</comment>
<evidence type="ECO:0000256" key="5">
    <source>
        <dbReference type="ARBA" id="ARBA00023157"/>
    </source>
</evidence>
<dbReference type="CDD" id="cd03020">
    <property type="entry name" value="DsbA_DsbC_DsbG"/>
    <property type="match status" value="1"/>
</dbReference>
<comment type="function">
    <text evidence="7">Required for disulfide bond formation in some periplasmic proteins. Acts by transferring its disulfide bond to other proteins and is reduced in the process.</text>
</comment>
<dbReference type="Gene3D" id="3.10.450.70">
    <property type="entry name" value="Disulphide bond isomerase, DsbC/G, N-terminal"/>
    <property type="match status" value="1"/>
</dbReference>
<keyword evidence="11" id="KW-1185">Reference proteome</keyword>
<keyword evidence="3 7" id="KW-0732">Signal</keyword>
<dbReference type="InterPro" id="IPR012336">
    <property type="entry name" value="Thioredoxin-like_fold"/>
</dbReference>
<evidence type="ECO:0000259" key="8">
    <source>
        <dbReference type="Pfam" id="PF10411"/>
    </source>
</evidence>
<organism evidence="10 11">
    <name type="scientific">Asticcacaulis aquaticus</name>
    <dbReference type="NCBI Taxonomy" id="2984212"/>
    <lineage>
        <taxon>Bacteria</taxon>
        <taxon>Pseudomonadati</taxon>
        <taxon>Pseudomonadota</taxon>
        <taxon>Alphaproteobacteria</taxon>
        <taxon>Caulobacterales</taxon>
        <taxon>Caulobacteraceae</taxon>
        <taxon>Asticcacaulis</taxon>
    </lineage>
</organism>
<dbReference type="RefSeq" id="WP_272748883.1">
    <property type="nucleotide sequence ID" value="NZ_JAQQKX010000012.1"/>
</dbReference>
<accession>A0ABT5HWJ1</accession>
<dbReference type="EMBL" id="JAQQKX010000012">
    <property type="protein sequence ID" value="MDC7684409.1"/>
    <property type="molecule type" value="Genomic_DNA"/>
</dbReference>
<evidence type="ECO:0000256" key="1">
    <source>
        <dbReference type="ARBA" id="ARBA00004418"/>
    </source>
</evidence>
<proteinExistence type="inferred from homology"/>
<dbReference type="InterPro" id="IPR051470">
    <property type="entry name" value="Thiol:disulfide_interchange"/>
</dbReference>
<comment type="caution">
    <text evidence="10">The sequence shown here is derived from an EMBL/GenBank/DDBJ whole genome shotgun (WGS) entry which is preliminary data.</text>
</comment>
<dbReference type="InterPro" id="IPR009094">
    <property type="entry name" value="DiS-bond_isomerase_DsbC/G_N_sf"/>
</dbReference>
<evidence type="ECO:0000259" key="9">
    <source>
        <dbReference type="Pfam" id="PF13098"/>
    </source>
</evidence>
<keyword evidence="6 7" id="KW-0676">Redox-active center</keyword>
<dbReference type="PANTHER" id="PTHR35272">
    <property type="entry name" value="THIOL:DISULFIDE INTERCHANGE PROTEIN DSBC-RELATED"/>
    <property type="match status" value="1"/>
</dbReference>
<dbReference type="Pfam" id="PF13098">
    <property type="entry name" value="Thioredoxin_2"/>
    <property type="match status" value="1"/>
</dbReference>
<dbReference type="Pfam" id="PF10411">
    <property type="entry name" value="DsbC_N"/>
    <property type="match status" value="1"/>
</dbReference>
<feature type="domain" description="Thioredoxin-like fold" evidence="9">
    <location>
        <begin position="149"/>
        <end position="263"/>
    </location>
</feature>
<evidence type="ECO:0000256" key="4">
    <source>
        <dbReference type="ARBA" id="ARBA00022764"/>
    </source>
</evidence>
<dbReference type="InterPro" id="IPR033954">
    <property type="entry name" value="DiS-bond_Isoase_DsbC/G"/>
</dbReference>
<feature type="domain" description="Disulphide bond isomerase DsbC/G N-terminal" evidence="8">
    <location>
        <begin position="32"/>
        <end position="97"/>
    </location>
</feature>
<evidence type="ECO:0000256" key="3">
    <source>
        <dbReference type="ARBA" id="ARBA00022729"/>
    </source>
</evidence>
<reference evidence="10 11" key="1">
    <citation type="submission" date="2023-01" db="EMBL/GenBank/DDBJ databases">
        <title>Novel species of the genus Asticcacaulis isolated from rivers.</title>
        <authorList>
            <person name="Lu H."/>
        </authorList>
    </citation>
    <scope>NUCLEOTIDE SEQUENCE [LARGE SCALE GENOMIC DNA]</scope>
    <source>
        <strain evidence="10 11">BYS171W</strain>
    </source>
</reference>
<dbReference type="SUPFAM" id="SSF52833">
    <property type="entry name" value="Thioredoxin-like"/>
    <property type="match status" value="1"/>
</dbReference>
<dbReference type="Proteomes" id="UP001214854">
    <property type="component" value="Unassembled WGS sequence"/>
</dbReference>
<dbReference type="SUPFAM" id="SSF54423">
    <property type="entry name" value="DsbC/DsbG N-terminal domain-like"/>
    <property type="match status" value="1"/>
</dbReference>
<keyword evidence="5" id="KW-1015">Disulfide bond</keyword>
<dbReference type="Gene3D" id="3.40.30.10">
    <property type="entry name" value="Glutaredoxin"/>
    <property type="match status" value="1"/>
</dbReference>
<gene>
    <name evidence="10" type="ORF">PQU92_14070</name>
</gene>
<evidence type="ECO:0000256" key="2">
    <source>
        <dbReference type="ARBA" id="ARBA00009813"/>
    </source>
</evidence>
<dbReference type="InterPro" id="IPR036249">
    <property type="entry name" value="Thioredoxin-like_sf"/>
</dbReference>
<keyword evidence="4 7" id="KW-0574">Periplasm</keyword>
<comment type="subcellular location">
    <subcellularLocation>
        <location evidence="1 7">Periplasm</location>
    </subcellularLocation>
</comment>
<evidence type="ECO:0000313" key="11">
    <source>
        <dbReference type="Proteomes" id="UP001214854"/>
    </source>
</evidence>
<evidence type="ECO:0000313" key="10">
    <source>
        <dbReference type="EMBL" id="MDC7684409.1"/>
    </source>
</evidence>
<name>A0ABT5HWJ1_9CAUL</name>
<dbReference type="InterPro" id="IPR018950">
    <property type="entry name" value="DiS-bond_isomerase_DsbC/G_N"/>
</dbReference>
<evidence type="ECO:0000256" key="7">
    <source>
        <dbReference type="RuleBase" id="RU364038"/>
    </source>
</evidence>